<accession>A0A245ZDF2</accession>
<keyword evidence="3" id="KW-1185">Reference proteome</keyword>
<dbReference type="EMBL" id="NBBI01000010">
    <property type="protein sequence ID" value="OWK27744.1"/>
    <property type="molecule type" value="Genomic_DNA"/>
</dbReference>
<sequence>MTYRHQLRLQVASLASAFVFAALMISAAVPVVPVA</sequence>
<dbReference type="AlphaFoldDB" id="A0A245ZDF2"/>
<dbReference type="Proteomes" id="UP000197290">
    <property type="component" value="Unassembled WGS sequence"/>
</dbReference>
<comment type="caution">
    <text evidence="2">The sequence shown here is derived from an EMBL/GenBank/DDBJ whole genome shotgun (WGS) entry which is preliminary data.</text>
</comment>
<feature type="transmembrane region" description="Helical" evidence="1">
    <location>
        <begin position="12"/>
        <end position="32"/>
    </location>
</feature>
<proteinExistence type="predicted"/>
<organism evidence="2 3">
    <name type="scientific">Sphingomonas dokdonensis</name>
    <dbReference type="NCBI Taxonomy" id="344880"/>
    <lineage>
        <taxon>Bacteria</taxon>
        <taxon>Pseudomonadati</taxon>
        <taxon>Pseudomonadota</taxon>
        <taxon>Alphaproteobacteria</taxon>
        <taxon>Sphingomonadales</taxon>
        <taxon>Sphingomonadaceae</taxon>
        <taxon>Sphingomonas</taxon>
    </lineage>
</organism>
<keyword evidence="1" id="KW-0812">Transmembrane</keyword>
<protein>
    <submittedName>
        <fullName evidence="2">Uncharacterized protein</fullName>
    </submittedName>
</protein>
<keyword evidence="1" id="KW-0472">Membrane</keyword>
<reference evidence="2 3" key="1">
    <citation type="submission" date="2017-03" db="EMBL/GenBank/DDBJ databases">
        <title>Genome sequence of Sphingomonas dokdonensis DSM 21029.</title>
        <authorList>
            <person name="Poehlein A."/>
            <person name="Wuebbeler J.H."/>
            <person name="Steinbuechel A."/>
            <person name="Daniel R."/>
        </authorList>
    </citation>
    <scope>NUCLEOTIDE SEQUENCE [LARGE SCALE GENOMIC DNA]</scope>
    <source>
        <strain evidence="2 3">DSM 21029</strain>
    </source>
</reference>
<name>A0A245ZDF2_9SPHN</name>
<evidence type="ECO:0000313" key="2">
    <source>
        <dbReference type="EMBL" id="OWK27744.1"/>
    </source>
</evidence>
<gene>
    <name evidence="2" type="ORF">SPDO_31080</name>
</gene>
<evidence type="ECO:0000256" key="1">
    <source>
        <dbReference type="SAM" id="Phobius"/>
    </source>
</evidence>
<evidence type="ECO:0000313" key="3">
    <source>
        <dbReference type="Proteomes" id="UP000197290"/>
    </source>
</evidence>
<keyword evidence="1" id="KW-1133">Transmembrane helix</keyword>